<protein>
    <recommendedName>
        <fullName evidence="13">Alkylglycerol monooxygenase</fullName>
        <ecNumber evidence="12">1.14.16.5</ecNumber>
    </recommendedName>
    <alternativeName>
        <fullName evidence="14">Transmembrane protein 195</fullName>
    </alternativeName>
</protein>
<accession>A0A8C5PLR6</accession>
<comment type="subcellular location">
    <subcellularLocation>
        <location evidence="2">Endoplasmic reticulum membrane</location>
        <topology evidence="2">Multi-pass membrane protein</topology>
    </subcellularLocation>
    <subcellularLocation>
        <location evidence="16 17">Nucleus</location>
    </subcellularLocation>
</comment>
<dbReference type="EC" id="1.14.16.5" evidence="12"/>
<feature type="domain" description="Homeobox" evidence="20">
    <location>
        <begin position="181"/>
        <end position="231"/>
    </location>
</feature>
<keyword evidence="16 17" id="KW-0371">Homeobox</keyword>
<dbReference type="InterPro" id="IPR051689">
    <property type="entry name" value="Sterol_desaturase/TMEM195"/>
</dbReference>
<feature type="DNA-binding region" description="Homeobox" evidence="16">
    <location>
        <begin position="183"/>
        <end position="232"/>
    </location>
</feature>
<comment type="catalytic activity">
    <reaction evidence="15">
        <text>1-O-(1,2-saturated-alkyl)-sn-glycerol + (6R)-L-erythro-5,6,7,8-tetrahydrobiopterin + O2 = a 1-(1-hydroxyalkyl)-sn-glycerol + (6R)-L-erythro-6,7-dihydrobiopterin + H2O</text>
        <dbReference type="Rhea" id="RHEA:36255"/>
        <dbReference type="ChEBI" id="CHEBI:15377"/>
        <dbReference type="ChEBI" id="CHEBI:15379"/>
        <dbReference type="ChEBI" id="CHEBI:43120"/>
        <dbReference type="ChEBI" id="CHEBI:59560"/>
        <dbReference type="ChEBI" id="CHEBI:73418"/>
        <dbReference type="ChEBI" id="CHEBI:83957"/>
        <dbReference type="EC" id="1.14.16.5"/>
    </reaction>
</comment>
<evidence type="ECO:0000256" key="5">
    <source>
        <dbReference type="ARBA" id="ARBA00022989"/>
    </source>
</evidence>
<dbReference type="GO" id="GO:0005634">
    <property type="term" value="C:nucleus"/>
    <property type="evidence" value="ECO:0007669"/>
    <property type="project" value="UniProtKB-SubCell"/>
</dbReference>
<evidence type="ECO:0000256" key="18">
    <source>
        <dbReference type="SAM" id="MobiDB-lite"/>
    </source>
</evidence>
<feature type="compositionally biased region" description="Polar residues" evidence="18">
    <location>
        <begin position="125"/>
        <end position="137"/>
    </location>
</feature>
<dbReference type="Pfam" id="PF24858">
    <property type="entry name" value="AGMP_C"/>
    <property type="match status" value="1"/>
</dbReference>
<dbReference type="OrthoDB" id="6354873at2759"/>
<evidence type="ECO:0000256" key="11">
    <source>
        <dbReference type="ARBA" id="ARBA00038190"/>
    </source>
</evidence>
<evidence type="ECO:0000256" key="10">
    <source>
        <dbReference type="ARBA" id="ARBA00037122"/>
    </source>
</evidence>
<comment type="cofactor">
    <cofactor evidence="1">
        <name>Fe cation</name>
        <dbReference type="ChEBI" id="CHEBI:24875"/>
    </cofactor>
</comment>
<dbReference type="GO" id="GO:0005789">
    <property type="term" value="C:endoplasmic reticulum membrane"/>
    <property type="evidence" value="ECO:0007669"/>
    <property type="project" value="UniProtKB-SubCell"/>
</dbReference>
<reference evidence="21" key="2">
    <citation type="submission" date="2025-09" db="UniProtKB">
        <authorList>
            <consortium name="Ensembl"/>
        </authorList>
    </citation>
    <scope>IDENTIFICATION</scope>
</reference>
<feature type="compositionally biased region" description="Basic and acidic residues" evidence="18">
    <location>
        <begin position="179"/>
        <end position="189"/>
    </location>
</feature>
<evidence type="ECO:0000256" key="14">
    <source>
        <dbReference type="ARBA" id="ARBA00041444"/>
    </source>
</evidence>
<keyword evidence="9 19" id="KW-0472">Membrane</keyword>
<feature type="transmembrane region" description="Helical" evidence="19">
    <location>
        <begin position="354"/>
        <end position="375"/>
    </location>
</feature>
<dbReference type="Ensembl" id="ENSLLET00000025732.1">
    <property type="protein sequence ID" value="ENSLLEP00000024783.1"/>
    <property type="gene ID" value="ENSLLEG00000015747.1"/>
</dbReference>
<dbReference type="GO" id="GO:0005506">
    <property type="term" value="F:iron ion binding"/>
    <property type="evidence" value="ECO:0007669"/>
    <property type="project" value="InterPro"/>
</dbReference>
<dbReference type="Proteomes" id="UP000694569">
    <property type="component" value="Unplaced"/>
</dbReference>
<evidence type="ECO:0000256" key="19">
    <source>
        <dbReference type="SAM" id="Phobius"/>
    </source>
</evidence>
<feature type="compositionally biased region" description="Polar residues" evidence="18">
    <location>
        <begin position="85"/>
        <end position="100"/>
    </location>
</feature>
<keyword evidence="6" id="KW-0560">Oxidoreductase</keyword>
<dbReference type="GO" id="GO:0006643">
    <property type="term" value="P:membrane lipid metabolic process"/>
    <property type="evidence" value="ECO:0007669"/>
    <property type="project" value="TreeGrafter"/>
</dbReference>
<keyword evidence="7" id="KW-0408">Iron</keyword>
<evidence type="ECO:0000256" key="1">
    <source>
        <dbReference type="ARBA" id="ARBA00001962"/>
    </source>
</evidence>
<dbReference type="GeneTree" id="ENSGT00440000033807"/>
<feature type="compositionally biased region" description="Basic residues" evidence="18">
    <location>
        <begin position="63"/>
        <end position="80"/>
    </location>
</feature>
<keyword evidence="5 19" id="KW-1133">Transmembrane helix</keyword>
<keyword evidence="16 17" id="KW-0238">DNA-binding</keyword>
<feature type="transmembrane region" description="Helical" evidence="19">
    <location>
        <begin position="516"/>
        <end position="536"/>
    </location>
</feature>
<dbReference type="Pfam" id="PF04116">
    <property type="entry name" value="FA_hydroxylase"/>
    <property type="match status" value="1"/>
</dbReference>
<evidence type="ECO:0000313" key="21">
    <source>
        <dbReference type="Ensembl" id="ENSLLEP00000024783.1"/>
    </source>
</evidence>
<proteinExistence type="inferred from homology"/>
<organism evidence="21 22">
    <name type="scientific">Leptobrachium leishanense</name>
    <name type="common">Leishan spiny toad</name>
    <dbReference type="NCBI Taxonomy" id="445787"/>
    <lineage>
        <taxon>Eukaryota</taxon>
        <taxon>Metazoa</taxon>
        <taxon>Chordata</taxon>
        <taxon>Craniata</taxon>
        <taxon>Vertebrata</taxon>
        <taxon>Euteleostomi</taxon>
        <taxon>Amphibia</taxon>
        <taxon>Batrachia</taxon>
        <taxon>Anura</taxon>
        <taxon>Pelobatoidea</taxon>
        <taxon>Megophryidae</taxon>
        <taxon>Leptobrachium</taxon>
    </lineage>
</organism>
<keyword evidence="16 17" id="KW-0539">Nucleus</keyword>
<dbReference type="CDD" id="cd00086">
    <property type="entry name" value="homeodomain"/>
    <property type="match status" value="1"/>
</dbReference>
<evidence type="ECO:0000256" key="4">
    <source>
        <dbReference type="ARBA" id="ARBA00022824"/>
    </source>
</evidence>
<dbReference type="Gene3D" id="1.10.10.60">
    <property type="entry name" value="Homeodomain-like"/>
    <property type="match status" value="1"/>
</dbReference>
<keyword evidence="8" id="KW-0443">Lipid metabolism</keyword>
<evidence type="ECO:0000256" key="6">
    <source>
        <dbReference type="ARBA" id="ARBA00023002"/>
    </source>
</evidence>
<dbReference type="PANTHER" id="PTHR21624">
    <property type="entry name" value="STEROL DESATURASE-RELATED PROTEIN"/>
    <property type="match status" value="1"/>
</dbReference>
<comment type="similarity">
    <text evidence="11">Belongs to the sterol desaturase family. TMEM195 subfamily.</text>
</comment>
<dbReference type="AlphaFoldDB" id="A0A8C5PLR6"/>
<comment type="function">
    <text evidence="10">Glyceryl-ether monooxygenase that cleaves the O-alkyl bond of ether lipids. Ether lipids are essential components of brain membranes.</text>
</comment>
<feature type="transmembrane region" description="Helical" evidence="19">
    <location>
        <begin position="548"/>
        <end position="566"/>
    </location>
</feature>
<gene>
    <name evidence="21" type="primary">AGMO</name>
</gene>
<evidence type="ECO:0000256" key="12">
    <source>
        <dbReference type="ARBA" id="ARBA00039026"/>
    </source>
</evidence>
<evidence type="ECO:0000256" key="2">
    <source>
        <dbReference type="ARBA" id="ARBA00004477"/>
    </source>
</evidence>
<dbReference type="InterPro" id="IPR009057">
    <property type="entry name" value="Homeodomain-like_sf"/>
</dbReference>
<name>A0A8C5PLR6_9ANUR</name>
<dbReference type="InterPro" id="IPR006694">
    <property type="entry name" value="Fatty_acid_hydroxylase"/>
</dbReference>
<dbReference type="SUPFAM" id="SSF46689">
    <property type="entry name" value="Homeodomain-like"/>
    <property type="match status" value="1"/>
</dbReference>
<evidence type="ECO:0000256" key="15">
    <source>
        <dbReference type="ARBA" id="ARBA00047556"/>
    </source>
</evidence>
<dbReference type="GO" id="GO:0008610">
    <property type="term" value="P:lipid biosynthetic process"/>
    <property type="evidence" value="ECO:0007669"/>
    <property type="project" value="InterPro"/>
</dbReference>
<reference evidence="21" key="1">
    <citation type="submission" date="2025-08" db="UniProtKB">
        <authorList>
            <consortium name="Ensembl"/>
        </authorList>
    </citation>
    <scope>IDENTIFICATION</scope>
</reference>
<dbReference type="InterPro" id="IPR056853">
    <property type="entry name" value="AGMP_C"/>
</dbReference>
<evidence type="ECO:0000256" key="3">
    <source>
        <dbReference type="ARBA" id="ARBA00022692"/>
    </source>
</evidence>
<evidence type="ECO:0000313" key="22">
    <source>
        <dbReference type="Proteomes" id="UP000694569"/>
    </source>
</evidence>
<evidence type="ECO:0000256" key="13">
    <source>
        <dbReference type="ARBA" id="ARBA00040992"/>
    </source>
</evidence>
<evidence type="ECO:0000259" key="20">
    <source>
        <dbReference type="PROSITE" id="PS50071"/>
    </source>
</evidence>
<feature type="compositionally biased region" description="Basic and acidic residues" evidence="18">
    <location>
        <begin position="155"/>
        <end position="167"/>
    </location>
</feature>
<keyword evidence="22" id="KW-1185">Reference proteome</keyword>
<dbReference type="InterPro" id="IPR001356">
    <property type="entry name" value="HD"/>
</dbReference>
<evidence type="ECO:0000256" key="7">
    <source>
        <dbReference type="ARBA" id="ARBA00023004"/>
    </source>
</evidence>
<feature type="region of interest" description="Disordered" evidence="18">
    <location>
        <begin position="61"/>
        <end position="189"/>
    </location>
</feature>
<dbReference type="PROSITE" id="PS50071">
    <property type="entry name" value="HOMEOBOX_2"/>
    <property type="match status" value="1"/>
</dbReference>
<sequence length="630" mass="72270">MEHTLFGCLRSPHATSQGLHPFTQSSISLHGRSDHMSYPDLSTSSPSCIIAGYPNEEGMFGNQHHRGHHHHHHHHHHHQQQQHQSLQSNWHIPQMSSSPASARHNLCLQQESGPPDLGSSPPILCSNTSSLGNNNSPGAACVTGDYGRQTLSPADTEKRSGKRKSDSSDSQEGSYKSDLNSKPRKERTAFTKEQIRELEAEFAHHNYLTRLRRYEIAVNLDLTERQATPYFFAMLLLELIVSWARKGKNIRINDGLTSLSAGVMSRLPNVVSRGVEVTSYIYVWNNYRVVELPWDSPWTWWLTFLGVDLGYYWFHRLAHEVNIIWAGHQTHHSSEYYNLTTALRQSFLQKYFSWICYWPMAFFVPPSVFAVHLQFNLLYQFWIHTEIITNLGPLEYILNTPSHHRVHHGRNPYCIDSNYGGTLIIWDRMFGTFVQEKEKVVYGLTHPINSFEPFSVQLQHCIYIWQAFWNTPGFYNKLSVIFKGPGWGPGKPRLGLAEELPMVTGDEKPYSPRLPIYVQIYTFVHFLLMLGIYTHMFEAKLVLSELTLLLRVEYILLTLLCLGFLLEQRPSSAILEAARCSAFVLLEKHGYFTTNIPSLSHICQVIFPISAALWGIQAIRQSMNTAKKQE</sequence>
<keyword evidence="4" id="KW-0256">Endoplasmic reticulum</keyword>
<keyword evidence="3 19" id="KW-0812">Transmembrane</keyword>
<dbReference type="GO" id="GO:0050479">
    <property type="term" value="F:glyceryl-ether monooxygenase activity"/>
    <property type="evidence" value="ECO:0007669"/>
    <property type="project" value="UniProtKB-EC"/>
</dbReference>
<dbReference type="SMART" id="SM00389">
    <property type="entry name" value="HOX"/>
    <property type="match status" value="1"/>
</dbReference>
<dbReference type="PANTHER" id="PTHR21624:SF1">
    <property type="entry name" value="ALKYLGLYCEROL MONOOXYGENASE"/>
    <property type="match status" value="1"/>
</dbReference>
<evidence type="ECO:0000256" key="8">
    <source>
        <dbReference type="ARBA" id="ARBA00023098"/>
    </source>
</evidence>
<dbReference type="GO" id="GO:0003677">
    <property type="term" value="F:DNA binding"/>
    <property type="evidence" value="ECO:0007669"/>
    <property type="project" value="UniProtKB-UniRule"/>
</dbReference>
<evidence type="ECO:0000256" key="16">
    <source>
        <dbReference type="PROSITE-ProRule" id="PRU00108"/>
    </source>
</evidence>
<dbReference type="Pfam" id="PF00046">
    <property type="entry name" value="Homeodomain"/>
    <property type="match status" value="1"/>
</dbReference>
<evidence type="ECO:0000256" key="9">
    <source>
        <dbReference type="ARBA" id="ARBA00023136"/>
    </source>
</evidence>
<evidence type="ECO:0000256" key="17">
    <source>
        <dbReference type="RuleBase" id="RU000682"/>
    </source>
</evidence>